<dbReference type="FunFam" id="3.30.565.10:FF:000023">
    <property type="entry name" value="PAS domain-containing sensor histidine kinase"/>
    <property type="match status" value="1"/>
</dbReference>
<protein>
    <recommendedName>
        <fullName evidence="4">histidine kinase</fullName>
        <ecNumber evidence="4">2.7.13.3</ecNumber>
    </recommendedName>
</protein>
<dbReference type="AlphaFoldDB" id="A0A2T6AGY4"/>
<evidence type="ECO:0000256" key="8">
    <source>
        <dbReference type="ARBA" id="ARBA00022741"/>
    </source>
</evidence>
<keyword evidence="13" id="KW-0175">Coiled coil</keyword>
<dbReference type="PANTHER" id="PTHR43711">
    <property type="entry name" value="TWO-COMPONENT HISTIDINE KINASE"/>
    <property type="match status" value="1"/>
</dbReference>
<evidence type="ECO:0000256" key="13">
    <source>
        <dbReference type="SAM" id="Coils"/>
    </source>
</evidence>
<evidence type="ECO:0000256" key="10">
    <source>
        <dbReference type="ARBA" id="ARBA00022840"/>
    </source>
</evidence>
<dbReference type="NCBIfam" id="TIGR00229">
    <property type="entry name" value="sensory_box"/>
    <property type="match status" value="2"/>
</dbReference>
<keyword evidence="10" id="KW-0067">ATP-binding</keyword>
<dbReference type="GO" id="GO:0045121">
    <property type="term" value="C:membrane raft"/>
    <property type="evidence" value="ECO:0007669"/>
    <property type="project" value="UniProtKB-SubCell"/>
</dbReference>
<evidence type="ECO:0000256" key="9">
    <source>
        <dbReference type="ARBA" id="ARBA00022777"/>
    </source>
</evidence>
<dbReference type="GO" id="GO:0005524">
    <property type="term" value="F:ATP binding"/>
    <property type="evidence" value="ECO:0007669"/>
    <property type="project" value="UniProtKB-KW"/>
</dbReference>
<organism evidence="17 18">
    <name type="scientific">Christiangramia gaetbulicola</name>
    <dbReference type="NCBI Taxonomy" id="703340"/>
    <lineage>
        <taxon>Bacteria</taxon>
        <taxon>Pseudomonadati</taxon>
        <taxon>Bacteroidota</taxon>
        <taxon>Flavobacteriia</taxon>
        <taxon>Flavobacteriales</taxon>
        <taxon>Flavobacteriaceae</taxon>
        <taxon>Christiangramia</taxon>
    </lineage>
</organism>
<dbReference type="SMART" id="SM00388">
    <property type="entry name" value="HisKA"/>
    <property type="match status" value="1"/>
</dbReference>
<dbReference type="PROSITE" id="PS50109">
    <property type="entry name" value="HIS_KIN"/>
    <property type="match status" value="1"/>
</dbReference>
<evidence type="ECO:0000256" key="5">
    <source>
        <dbReference type="ARBA" id="ARBA00022475"/>
    </source>
</evidence>
<keyword evidence="9" id="KW-0418">Kinase</keyword>
<dbReference type="SUPFAM" id="SSF47384">
    <property type="entry name" value="Homodimeric domain of signal transducing histidine kinase"/>
    <property type="match status" value="1"/>
</dbReference>
<dbReference type="SMART" id="SM00086">
    <property type="entry name" value="PAC"/>
    <property type="match status" value="2"/>
</dbReference>
<comment type="catalytic activity">
    <reaction evidence="1">
        <text>ATP + protein L-histidine = ADP + protein N-phospho-L-histidine.</text>
        <dbReference type="EC" id="2.7.13.3"/>
    </reaction>
</comment>
<keyword evidence="8" id="KW-0547">Nucleotide-binding</keyword>
<dbReference type="GO" id="GO:0000155">
    <property type="term" value="F:phosphorelay sensor kinase activity"/>
    <property type="evidence" value="ECO:0007669"/>
    <property type="project" value="InterPro"/>
</dbReference>
<evidence type="ECO:0000259" key="14">
    <source>
        <dbReference type="PROSITE" id="PS50109"/>
    </source>
</evidence>
<dbReference type="PRINTS" id="PR00344">
    <property type="entry name" value="BCTRLSENSOR"/>
</dbReference>
<dbReference type="SMART" id="SM00387">
    <property type="entry name" value="HATPase_c"/>
    <property type="match status" value="1"/>
</dbReference>
<dbReference type="InterPro" id="IPR005467">
    <property type="entry name" value="His_kinase_dom"/>
</dbReference>
<keyword evidence="7" id="KW-0808">Transferase</keyword>
<feature type="coiled-coil region" evidence="13">
    <location>
        <begin position="8"/>
        <end position="42"/>
    </location>
</feature>
<dbReference type="InterPro" id="IPR036097">
    <property type="entry name" value="HisK_dim/P_sf"/>
</dbReference>
<feature type="domain" description="PAS" evidence="15">
    <location>
        <begin position="302"/>
        <end position="372"/>
    </location>
</feature>
<dbReference type="InterPro" id="IPR035965">
    <property type="entry name" value="PAS-like_dom_sf"/>
</dbReference>
<evidence type="ECO:0000313" key="18">
    <source>
        <dbReference type="Proteomes" id="UP000244174"/>
    </source>
</evidence>
<dbReference type="SUPFAM" id="SSF55785">
    <property type="entry name" value="PYP-like sensor domain (PAS domain)"/>
    <property type="match status" value="3"/>
</dbReference>
<dbReference type="InterPro" id="IPR004358">
    <property type="entry name" value="Sig_transdc_His_kin-like_C"/>
</dbReference>
<keyword evidence="6" id="KW-0597">Phosphoprotein</keyword>
<dbReference type="InterPro" id="IPR013656">
    <property type="entry name" value="PAS_4"/>
</dbReference>
<dbReference type="GO" id="GO:0005886">
    <property type="term" value="C:plasma membrane"/>
    <property type="evidence" value="ECO:0007669"/>
    <property type="project" value="UniProtKB-SubCell"/>
</dbReference>
<keyword evidence="18" id="KW-1185">Reference proteome</keyword>
<keyword evidence="11" id="KW-0902">Two-component regulatory system</keyword>
<dbReference type="InterPro" id="IPR000014">
    <property type="entry name" value="PAS"/>
</dbReference>
<evidence type="ECO:0000259" key="16">
    <source>
        <dbReference type="PROSITE" id="PS50113"/>
    </source>
</evidence>
<dbReference type="EC" id="2.7.13.3" evidence="4"/>
<dbReference type="RefSeq" id="WP_108171521.1">
    <property type="nucleotide sequence ID" value="NZ_QBKQ01000002.1"/>
</dbReference>
<keyword evidence="12" id="KW-0472">Membrane</keyword>
<dbReference type="Proteomes" id="UP000244174">
    <property type="component" value="Unassembled WGS sequence"/>
</dbReference>
<name>A0A2T6AGY4_9FLAO</name>
<evidence type="ECO:0000313" key="17">
    <source>
        <dbReference type="EMBL" id="PTX43061.1"/>
    </source>
</evidence>
<dbReference type="InterPro" id="IPR036890">
    <property type="entry name" value="HATPase_C_sf"/>
</dbReference>
<dbReference type="CDD" id="cd00082">
    <property type="entry name" value="HisKA"/>
    <property type="match status" value="1"/>
</dbReference>
<dbReference type="EMBL" id="QBKQ01000002">
    <property type="protein sequence ID" value="PTX43061.1"/>
    <property type="molecule type" value="Genomic_DNA"/>
</dbReference>
<dbReference type="CDD" id="cd00130">
    <property type="entry name" value="PAS"/>
    <property type="match status" value="1"/>
</dbReference>
<keyword evidence="5" id="KW-1003">Cell membrane</keyword>
<sequence length="655" mass="75919">MTEDNLKVTELEKKLKKRDDELEKLRNENDSLKRSNLDLIEEIFQFKGLVYSSTSLITFLKGPDYIIEFANEPIKEVWGKGYDVEGKPLLEVLPEIREQGIKEYLDQVYYQGEPFHAKSLPIDHDKNGEMVRYYFDFSYMPQYNSENEIIGIGVIAQDITDRVKAELELKESEHRYREMIHSSNSLIAILRGPDMVIEIANDAIKEVWGKGDDVEGKSLFDVLPEIIDQGMPEIFRNVYETGEAFVAQESPIMHLKDGEMNLGYFDFIYQALRDSNGEIEGISIIANEVTNQALLNRQIKKSEREFRELVNFMPHKISLANAEGTPIYTNHSWLDFTGKSFEDFLSDSYLDMVHPDEREAVENEVERCLSTGDNLDIEVRIKDKNDNYIWHLSKATPIRDEEGNITSWISSSTEIQKLKEDEKRQEDFLKLVSHELKTPVTSIKGYVQLLLALLPEDIGDTEKRLPIKPYLNRIETQVERLIRLLSEMLDLSRIEQSELELKIEKFNLNSHVNEILEDLEYSNKDVELELQQDFKTDVYADKDRIGQVIINFVTNALKYSPDSNKVQLRIYEPEKDYVAVSVKDFGIGINEKEQSQIFKRFYRISGNNDDTYEGFGIGLYLSNEIIERHNGKIFVKSEIGKGSDFTFTIPLNHQK</sequence>
<dbReference type="InterPro" id="IPR000700">
    <property type="entry name" value="PAS-assoc_C"/>
</dbReference>
<evidence type="ECO:0000256" key="2">
    <source>
        <dbReference type="ARBA" id="ARBA00004236"/>
    </source>
</evidence>
<dbReference type="InterPro" id="IPR003661">
    <property type="entry name" value="HisK_dim/P_dom"/>
</dbReference>
<dbReference type="PROSITE" id="PS50112">
    <property type="entry name" value="PAS"/>
    <property type="match status" value="1"/>
</dbReference>
<evidence type="ECO:0000256" key="4">
    <source>
        <dbReference type="ARBA" id="ARBA00012438"/>
    </source>
</evidence>
<evidence type="ECO:0000259" key="15">
    <source>
        <dbReference type="PROSITE" id="PS50112"/>
    </source>
</evidence>
<dbReference type="SUPFAM" id="SSF55874">
    <property type="entry name" value="ATPase domain of HSP90 chaperone/DNA topoisomerase II/histidine kinase"/>
    <property type="match status" value="1"/>
</dbReference>
<dbReference type="Pfam" id="PF00512">
    <property type="entry name" value="HisKA"/>
    <property type="match status" value="1"/>
</dbReference>
<feature type="domain" description="Histidine kinase" evidence="14">
    <location>
        <begin position="431"/>
        <end position="653"/>
    </location>
</feature>
<comment type="caution">
    <text evidence="17">The sequence shown here is derived from an EMBL/GenBank/DDBJ whole genome shotgun (WGS) entry which is preliminary data.</text>
</comment>
<dbReference type="InterPro" id="IPR003594">
    <property type="entry name" value="HATPase_dom"/>
</dbReference>
<dbReference type="SMART" id="SM00091">
    <property type="entry name" value="PAS"/>
    <property type="match status" value="3"/>
</dbReference>
<evidence type="ECO:0000256" key="12">
    <source>
        <dbReference type="ARBA" id="ARBA00023136"/>
    </source>
</evidence>
<proteinExistence type="predicted"/>
<feature type="domain" description="PAC" evidence="16">
    <location>
        <begin position="116"/>
        <end position="171"/>
    </location>
</feature>
<dbReference type="InterPro" id="IPR050736">
    <property type="entry name" value="Sensor_HK_Regulatory"/>
</dbReference>
<gene>
    <name evidence="17" type="ORF">C8P64_1587</name>
</gene>
<dbReference type="FunFam" id="1.10.287.130:FF:000001">
    <property type="entry name" value="Two-component sensor histidine kinase"/>
    <property type="match status" value="1"/>
</dbReference>
<feature type="domain" description="PAC" evidence="16">
    <location>
        <begin position="375"/>
        <end position="427"/>
    </location>
</feature>
<evidence type="ECO:0000256" key="11">
    <source>
        <dbReference type="ARBA" id="ARBA00023012"/>
    </source>
</evidence>
<dbReference type="InterPro" id="IPR013655">
    <property type="entry name" value="PAS_fold_3"/>
</dbReference>
<dbReference type="Gene3D" id="3.30.450.20">
    <property type="entry name" value="PAS domain"/>
    <property type="match status" value="3"/>
</dbReference>
<dbReference type="Gene3D" id="1.10.287.130">
    <property type="match status" value="1"/>
</dbReference>
<dbReference type="Gene3D" id="3.30.565.10">
    <property type="entry name" value="Histidine kinase-like ATPase, C-terminal domain"/>
    <property type="match status" value="1"/>
</dbReference>
<dbReference type="Pfam" id="PF02518">
    <property type="entry name" value="HATPase_c"/>
    <property type="match status" value="1"/>
</dbReference>
<dbReference type="Pfam" id="PF08447">
    <property type="entry name" value="PAS_3"/>
    <property type="match status" value="1"/>
</dbReference>
<dbReference type="InterPro" id="IPR001610">
    <property type="entry name" value="PAC"/>
</dbReference>
<dbReference type="FunFam" id="3.30.450.20:FF:000099">
    <property type="entry name" value="Sensory box sensor histidine kinase"/>
    <property type="match status" value="1"/>
</dbReference>
<evidence type="ECO:0000256" key="3">
    <source>
        <dbReference type="ARBA" id="ARBA00004314"/>
    </source>
</evidence>
<dbReference type="PANTHER" id="PTHR43711:SF31">
    <property type="entry name" value="HISTIDINE KINASE"/>
    <property type="match status" value="1"/>
</dbReference>
<evidence type="ECO:0000256" key="1">
    <source>
        <dbReference type="ARBA" id="ARBA00000085"/>
    </source>
</evidence>
<comment type="subcellular location">
    <subcellularLocation>
        <location evidence="2">Cell membrane</location>
    </subcellularLocation>
    <subcellularLocation>
        <location evidence="3">Membrane raft</location>
        <topology evidence="3">Multi-pass membrane protein</topology>
    </subcellularLocation>
</comment>
<dbReference type="OrthoDB" id="9766459at2"/>
<evidence type="ECO:0000256" key="6">
    <source>
        <dbReference type="ARBA" id="ARBA00022553"/>
    </source>
</evidence>
<evidence type="ECO:0000256" key="7">
    <source>
        <dbReference type="ARBA" id="ARBA00022679"/>
    </source>
</evidence>
<reference evidence="17 18" key="1">
    <citation type="submission" date="2018-04" db="EMBL/GenBank/DDBJ databases">
        <title>Genomic Encyclopedia of Archaeal and Bacterial Type Strains, Phase II (KMG-II): from individual species to whole genera.</title>
        <authorList>
            <person name="Goeker M."/>
        </authorList>
    </citation>
    <scope>NUCLEOTIDE SEQUENCE [LARGE SCALE GENOMIC DNA]</scope>
    <source>
        <strain evidence="17 18">DSM 23082</strain>
    </source>
</reference>
<dbReference type="Pfam" id="PF08448">
    <property type="entry name" value="PAS_4"/>
    <property type="match status" value="2"/>
</dbReference>
<accession>A0A2T6AGY4</accession>
<dbReference type="PROSITE" id="PS50113">
    <property type="entry name" value="PAC"/>
    <property type="match status" value="2"/>
</dbReference>